<dbReference type="InterPro" id="IPR025254">
    <property type="entry name" value="CCDC113/CCDC96_CC"/>
</dbReference>
<accession>A0A024FV56</accession>
<dbReference type="Gene3D" id="3.60.21.10">
    <property type="match status" value="1"/>
</dbReference>
<keyword evidence="3 8" id="KW-0378">Hydrolase</keyword>
<evidence type="ECO:0000313" key="12">
    <source>
        <dbReference type="EMBL" id="CCI10524.1"/>
    </source>
</evidence>
<sequence>MGDENLTPVDVIIRKLLAVRDKPQTEVRNLTNEELMFLCRETRSIFLDEPMLIEAPAPINICGDTHGQYADLLRLFEMGGSPSEQDYIFLGDYVDRAMQSIETICLLFAYKIKFPSRMYLLRGNHECASINRIYGFYDECKRRYTIKIWRTFGDTFNCMPVAAVIAGKIFCTHGGLSPHLYTFDQIKSIRRPTDVPDEGLLCDLLWSDPDRDSQGWTESDRGVSYIYGADVVEQFLQTHDLDLICRAHQVVADGYLQLENDLLETYAARCEDKLVDGTDEGNGKEEQETKASRLRRGRVQVTLTIEQKSNICNAELEEAKKQSSDVKTASERLIDTLRAVLEETDIRLAELRKDAYEFKRDVVVGAENFRTGKTIAEKMTRYLEEKLRQKDTVIEKLQLKNAALQNKARTIDTQLRRKEEMGDVLHYIDFHQLQIENKQYITKVGERNEELLKLKQASGITVQLLNQLKKKLQDLVEESETIRLDICSRKALNGKVTEDIVHNTQQCEKDIKEAQKLQNLQNVDNQEDSPQIMDHILQRAKIYEFRTEIKALERKIEIAERVSHSWLECTDYRFQSGSKDETVWNKNNCFGHARCGARQASAGFGVDTGFNFHSGQGCQCSEGPDNYKGAIMAKYSPGQLVCLAYPPKTHVAAPCTNPFIPDAGVQITRSALYNDGVVAASYSHLNGVHEKGVVDFKGFQNCPRFCEDIQGALCTMCFQLENNITPGKYTFHWIWSFNSLEDQYSACWEAEIGEPGSVTVAGTAPSNVSATIEASPAVVPVDTNATAVIPIQMQVNSSAPSPSSTGSVTVQSLPSPTAVSNQSETPICRIDPST</sequence>
<dbReference type="PROSITE" id="PS00125">
    <property type="entry name" value="SER_THR_PHOSPHATASE"/>
    <property type="match status" value="1"/>
</dbReference>
<feature type="coiled-coil region" evidence="9">
    <location>
        <begin position="387"/>
        <end position="421"/>
    </location>
</feature>
<evidence type="ECO:0000313" key="13">
    <source>
        <dbReference type="Proteomes" id="UP000053237"/>
    </source>
</evidence>
<evidence type="ECO:0000256" key="7">
    <source>
        <dbReference type="ARBA" id="ARBA00048336"/>
    </source>
</evidence>
<keyword evidence="13" id="KW-1185">Reference proteome</keyword>
<evidence type="ECO:0000256" key="8">
    <source>
        <dbReference type="RuleBase" id="RU004273"/>
    </source>
</evidence>
<dbReference type="Pfam" id="PF16891">
    <property type="entry name" value="STPPase_N"/>
    <property type="match status" value="1"/>
</dbReference>
<name>A0A024FV56_9STRA</name>
<feature type="compositionally biased region" description="Polar residues" evidence="10">
    <location>
        <begin position="813"/>
        <end position="825"/>
    </location>
</feature>
<comment type="cofactor">
    <cofactor evidence="1">
        <name>Mn(2+)</name>
        <dbReference type="ChEBI" id="CHEBI:29035"/>
    </cofactor>
</comment>
<dbReference type="GO" id="GO:0004722">
    <property type="term" value="F:protein serine/threonine phosphatase activity"/>
    <property type="evidence" value="ECO:0007669"/>
    <property type="project" value="UniProtKB-EC"/>
</dbReference>
<evidence type="ECO:0000256" key="4">
    <source>
        <dbReference type="ARBA" id="ARBA00022912"/>
    </source>
</evidence>
<dbReference type="EC" id="3.1.3.16" evidence="8"/>
<dbReference type="InterPro" id="IPR031675">
    <property type="entry name" value="STPPase_N"/>
</dbReference>
<dbReference type="Proteomes" id="UP000053237">
    <property type="component" value="Unassembled WGS sequence"/>
</dbReference>
<dbReference type="PANTHER" id="PTHR11668">
    <property type="entry name" value="SERINE/THREONINE PROTEIN PHOSPHATASE"/>
    <property type="match status" value="1"/>
</dbReference>
<evidence type="ECO:0000256" key="10">
    <source>
        <dbReference type="SAM" id="MobiDB-lite"/>
    </source>
</evidence>
<dbReference type="PANTHER" id="PTHR11668:SF300">
    <property type="entry name" value="SERINE_THREONINE-PROTEIN PHOSPHATASE"/>
    <property type="match status" value="1"/>
</dbReference>
<feature type="compositionally biased region" description="Low complexity" evidence="10">
    <location>
        <begin position="797"/>
        <end position="812"/>
    </location>
</feature>
<keyword evidence="9" id="KW-0175">Coiled coil</keyword>
<dbReference type="AlphaFoldDB" id="A0A024FV56"/>
<keyword evidence="5" id="KW-0464">Manganese</keyword>
<keyword evidence="2" id="KW-0479">Metal-binding</keyword>
<dbReference type="GO" id="GO:0005737">
    <property type="term" value="C:cytoplasm"/>
    <property type="evidence" value="ECO:0007669"/>
    <property type="project" value="TreeGrafter"/>
</dbReference>
<dbReference type="InterPro" id="IPR004843">
    <property type="entry name" value="Calcineurin-like_PHP"/>
</dbReference>
<feature type="region of interest" description="Disordered" evidence="10">
    <location>
        <begin position="796"/>
        <end position="834"/>
    </location>
</feature>
<gene>
    <name evidence="12" type="ORF">BN9_104280</name>
</gene>
<proteinExistence type="inferred from homology"/>
<dbReference type="InterPro" id="IPR029052">
    <property type="entry name" value="Metallo-depent_PP-like"/>
</dbReference>
<dbReference type="FunFam" id="3.60.21.10:FF:000026">
    <property type="entry name" value="Serine/threonine-protein phosphatase"/>
    <property type="match status" value="1"/>
</dbReference>
<evidence type="ECO:0000256" key="5">
    <source>
        <dbReference type="ARBA" id="ARBA00023211"/>
    </source>
</evidence>
<evidence type="ECO:0000259" key="11">
    <source>
        <dbReference type="PROSITE" id="PS00125"/>
    </source>
</evidence>
<evidence type="ECO:0000256" key="6">
    <source>
        <dbReference type="ARBA" id="ARBA00047761"/>
    </source>
</evidence>
<reference evidence="12 13" key="1">
    <citation type="submission" date="2012-05" db="EMBL/GenBank/DDBJ databases">
        <title>Recombination and specialization in a pathogen metapopulation.</title>
        <authorList>
            <person name="Gardiner A."/>
            <person name="Kemen E."/>
            <person name="Schultz-Larsen T."/>
            <person name="MacLean D."/>
            <person name="Van Oosterhout C."/>
            <person name="Jones J.D.G."/>
        </authorList>
    </citation>
    <scope>NUCLEOTIDE SEQUENCE [LARGE SCALE GENOMIC DNA]</scope>
    <source>
        <strain evidence="12 13">Ac Nc2</strain>
    </source>
</reference>
<evidence type="ECO:0000256" key="9">
    <source>
        <dbReference type="SAM" id="Coils"/>
    </source>
</evidence>
<comment type="catalytic activity">
    <reaction evidence="7 8">
        <text>O-phospho-L-threonyl-[protein] + H2O = L-threonyl-[protein] + phosphate</text>
        <dbReference type="Rhea" id="RHEA:47004"/>
        <dbReference type="Rhea" id="RHEA-COMP:11060"/>
        <dbReference type="Rhea" id="RHEA-COMP:11605"/>
        <dbReference type="ChEBI" id="CHEBI:15377"/>
        <dbReference type="ChEBI" id="CHEBI:30013"/>
        <dbReference type="ChEBI" id="CHEBI:43474"/>
        <dbReference type="ChEBI" id="CHEBI:61977"/>
        <dbReference type="EC" id="3.1.3.16"/>
    </reaction>
</comment>
<dbReference type="SMART" id="SM00156">
    <property type="entry name" value="PP2Ac"/>
    <property type="match status" value="1"/>
</dbReference>
<feature type="domain" description="Serine/threonine specific protein phosphatases" evidence="11">
    <location>
        <begin position="121"/>
        <end position="126"/>
    </location>
</feature>
<dbReference type="Pfam" id="PF00149">
    <property type="entry name" value="Metallophos"/>
    <property type="match status" value="1"/>
</dbReference>
<evidence type="ECO:0000256" key="3">
    <source>
        <dbReference type="ARBA" id="ARBA00022801"/>
    </source>
</evidence>
<keyword evidence="4" id="KW-0904">Protein phosphatase</keyword>
<dbReference type="GO" id="GO:0046872">
    <property type="term" value="F:metal ion binding"/>
    <property type="evidence" value="ECO:0007669"/>
    <property type="project" value="UniProtKB-KW"/>
</dbReference>
<dbReference type="InterPro" id="IPR006186">
    <property type="entry name" value="Ser/Thr-sp_prot-phosphatase"/>
</dbReference>
<dbReference type="PRINTS" id="PR00114">
    <property type="entry name" value="STPHPHTASE"/>
</dbReference>
<dbReference type="InterPro" id="IPR050341">
    <property type="entry name" value="PP1_catalytic_subunit"/>
</dbReference>
<comment type="similarity">
    <text evidence="8">Belongs to the PPP phosphatase family.</text>
</comment>
<dbReference type="EMBL" id="CAIX01000278">
    <property type="protein sequence ID" value="CCI10524.1"/>
    <property type="molecule type" value="Genomic_DNA"/>
</dbReference>
<dbReference type="GO" id="GO:0005634">
    <property type="term" value="C:nucleus"/>
    <property type="evidence" value="ECO:0007669"/>
    <property type="project" value="TreeGrafter"/>
</dbReference>
<dbReference type="Pfam" id="PF13870">
    <property type="entry name" value="CCDC113_CCDC96_CC"/>
    <property type="match status" value="1"/>
</dbReference>
<dbReference type="SUPFAM" id="SSF56300">
    <property type="entry name" value="Metallo-dependent phosphatases"/>
    <property type="match status" value="1"/>
</dbReference>
<organism evidence="12 13">
    <name type="scientific">Albugo candida</name>
    <dbReference type="NCBI Taxonomy" id="65357"/>
    <lineage>
        <taxon>Eukaryota</taxon>
        <taxon>Sar</taxon>
        <taxon>Stramenopiles</taxon>
        <taxon>Oomycota</taxon>
        <taxon>Peronosporomycetes</taxon>
        <taxon>Albuginales</taxon>
        <taxon>Albuginaceae</taxon>
        <taxon>Albugo</taxon>
    </lineage>
</organism>
<dbReference type="OrthoDB" id="165036at2759"/>
<protein>
    <recommendedName>
        <fullName evidence="8">Serine/threonine-protein phosphatase</fullName>
        <ecNumber evidence="8">3.1.3.16</ecNumber>
    </recommendedName>
</protein>
<evidence type="ECO:0000256" key="1">
    <source>
        <dbReference type="ARBA" id="ARBA00001936"/>
    </source>
</evidence>
<evidence type="ECO:0000256" key="2">
    <source>
        <dbReference type="ARBA" id="ARBA00022723"/>
    </source>
</evidence>
<comment type="caution">
    <text evidence="12">The sequence shown here is derived from an EMBL/GenBank/DDBJ whole genome shotgun (WGS) entry which is preliminary data.</text>
</comment>
<comment type="catalytic activity">
    <reaction evidence="6">
        <text>O-phospho-L-seryl-[protein] + H2O = L-seryl-[protein] + phosphate</text>
        <dbReference type="Rhea" id="RHEA:20629"/>
        <dbReference type="Rhea" id="RHEA-COMP:9863"/>
        <dbReference type="Rhea" id="RHEA-COMP:11604"/>
        <dbReference type="ChEBI" id="CHEBI:15377"/>
        <dbReference type="ChEBI" id="CHEBI:29999"/>
        <dbReference type="ChEBI" id="CHEBI:43474"/>
        <dbReference type="ChEBI" id="CHEBI:83421"/>
        <dbReference type="EC" id="3.1.3.16"/>
    </reaction>
</comment>
<dbReference type="InParanoid" id="A0A024FV56"/>
<dbReference type="STRING" id="65357.A0A024FV56"/>